<dbReference type="Proteomes" id="UP000050761">
    <property type="component" value="Unassembled WGS sequence"/>
</dbReference>
<dbReference type="InterPro" id="IPR040626">
    <property type="entry name" value="Pepdidase_M14_N"/>
</dbReference>
<dbReference type="AlphaFoldDB" id="A0A183GA07"/>
<comment type="similarity">
    <text evidence="2 3">Belongs to the peptidase M14 family.</text>
</comment>
<evidence type="ECO:0000256" key="1">
    <source>
        <dbReference type="ARBA" id="ARBA00001947"/>
    </source>
</evidence>
<dbReference type="GO" id="GO:0004181">
    <property type="term" value="F:metallocarboxypeptidase activity"/>
    <property type="evidence" value="ECO:0007669"/>
    <property type="project" value="InterPro"/>
</dbReference>
<dbReference type="WBParaSite" id="HPBE_0001880901-mRNA-1">
    <property type="protein sequence ID" value="HPBE_0001880901-mRNA-1"/>
    <property type="gene ID" value="HPBE_0001880901"/>
</dbReference>
<dbReference type="PANTHER" id="PTHR12756:SF11">
    <property type="entry name" value="CYTOSOLIC CARBOXYPEPTIDASE 1"/>
    <property type="match status" value="1"/>
</dbReference>
<dbReference type="InterPro" id="IPR050821">
    <property type="entry name" value="Cytosolic_carboxypeptidase"/>
</dbReference>
<dbReference type="PANTHER" id="PTHR12756">
    <property type="entry name" value="CYTOSOLIC CARBOXYPEPTIDASE"/>
    <property type="match status" value="1"/>
</dbReference>
<proteinExistence type="inferred from homology"/>
<feature type="active site" description="Proton donor/acceptor" evidence="3">
    <location>
        <position position="359"/>
    </location>
</feature>
<dbReference type="Gene3D" id="3.40.630.10">
    <property type="entry name" value="Zn peptidases"/>
    <property type="match status" value="1"/>
</dbReference>
<feature type="compositionally biased region" description="Basic residues" evidence="4">
    <location>
        <begin position="404"/>
        <end position="415"/>
    </location>
</feature>
<organism evidence="6 7">
    <name type="scientific">Heligmosomoides polygyrus</name>
    <name type="common">Parasitic roundworm</name>
    <dbReference type="NCBI Taxonomy" id="6339"/>
    <lineage>
        <taxon>Eukaryota</taxon>
        <taxon>Metazoa</taxon>
        <taxon>Ecdysozoa</taxon>
        <taxon>Nematoda</taxon>
        <taxon>Chromadorea</taxon>
        <taxon>Rhabditida</taxon>
        <taxon>Rhabditina</taxon>
        <taxon>Rhabditomorpha</taxon>
        <taxon>Strongyloidea</taxon>
        <taxon>Heligmosomidae</taxon>
        <taxon>Heligmosomoides</taxon>
    </lineage>
</organism>
<evidence type="ECO:0000313" key="7">
    <source>
        <dbReference type="WBParaSite" id="HPBE_0001880901-mRNA-1"/>
    </source>
</evidence>
<dbReference type="GO" id="GO:0006508">
    <property type="term" value="P:proteolysis"/>
    <property type="evidence" value="ECO:0007669"/>
    <property type="project" value="InterPro"/>
</dbReference>
<dbReference type="InterPro" id="IPR000834">
    <property type="entry name" value="Peptidase_M14"/>
</dbReference>
<dbReference type="Gene3D" id="2.60.40.3120">
    <property type="match status" value="1"/>
</dbReference>
<reference evidence="7" key="1">
    <citation type="submission" date="2019-09" db="UniProtKB">
        <authorList>
            <consortium name="WormBaseParasite"/>
        </authorList>
    </citation>
    <scope>IDENTIFICATION</scope>
</reference>
<dbReference type="Pfam" id="PF18027">
    <property type="entry name" value="Pepdidase_M14_N"/>
    <property type="match status" value="1"/>
</dbReference>
<dbReference type="PROSITE" id="PS52035">
    <property type="entry name" value="PEPTIDASE_M14"/>
    <property type="match status" value="1"/>
</dbReference>
<protein>
    <submittedName>
        <fullName evidence="7">Peptidase_M14 domain-containing protein</fullName>
    </submittedName>
</protein>
<sequence>LSLRESGNCRFQVGPNHYELILSPDINQRKEHYQWFYFEVSNIVNNVVYSFEIINCLKATSMYSKGMQPVMYSVRDAITGRGAWVRAGDSVAFYSIRFNVTFRHKGDVCYFAYHFPYTYSFLKTTISRCMSRIAPNVYCSSQVIGESLGGNPVHLLTITGQCSVAEISKKRVVFLSSRVHPGESNASWMMHGILESLLTSSDSRTEEMRERFVFKIVPMLNPDGVVNGSHRCSLSGVDLNRVWDKPSRHVHPEIYHTKAVIQYMCDILKTTPFVFVDLHGHSRRANVFMFGNNPEESWRADDKALPHSDEFLSLPEVLDQNSSAFAINLCHFGITRAKESSARVAVWRQFGVVKAYTMESTFSGFETGAYKGFQIGTKDLKEVGRDLLLGILEVSKLSRQLASPKKKASSPKKKANSVDSGSSLAVTFGKA</sequence>
<comment type="cofactor">
    <cofactor evidence="1">
        <name>Zn(2+)</name>
        <dbReference type="ChEBI" id="CHEBI:29105"/>
    </cofactor>
</comment>
<dbReference type="GO" id="GO:0008270">
    <property type="term" value="F:zinc ion binding"/>
    <property type="evidence" value="ECO:0007669"/>
    <property type="project" value="InterPro"/>
</dbReference>
<dbReference type="SMART" id="SM00631">
    <property type="entry name" value="Zn_pept"/>
    <property type="match status" value="1"/>
</dbReference>
<accession>A0A183GA07</accession>
<feature type="region of interest" description="Disordered" evidence="4">
    <location>
        <begin position="399"/>
        <end position="431"/>
    </location>
</feature>
<evidence type="ECO:0000256" key="2">
    <source>
        <dbReference type="ARBA" id="ARBA00005988"/>
    </source>
</evidence>
<evidence type="ECO:0000259" key="5">
    <source>
        <dbReference type="PROSITE" id="PS52035"/>
    </source>
</evidence>
<keyword evidence="6" id="KW-1185">Reference proteome</keyword>
<feature type="domain" description="Peptidase M14" evidence="5">
    <location>
        <begin position="115"/>
        <end position="395"/>
    </location>
</feature>
<evidence type="ECO:0000256" key="4">
    <source>
        <dbReference type="SAM" id="MobiDB-lite"/>
    </source>
</evidence>
<dbReference type="SUPFAM" id="SSF53187">
    <property type="entry name" value="Zn-dependent exopeptidases"/>
    <property type="match status" value="1"/>
</dbReference>
<evidence type="ECO:0000256" key="3">
    <source>
        <dbReference type="PROSITE-ProRule" id="PRU01379"/>
    </source>
</evidence>
<name>A0A183GA07_HELPZ</name>
<dbReference type="Pfam" id="PF00246">
    <property type="entry name" value="Peptidase_M14"/>
    <property type="match status" value="1"/>
</dbReference>
<evidence type="ECO:0000313" key="6">
    <source>
        <dbReference type="Proteomes" id="UP000050761"/>
    </source>
</evidence>